<dbReference type="Gene3D" id="3.30.1740.10">
    <property type="entry name" value="Zinc finger, PARP-type"/>
    <property type="match status" value="2"/>
</dbReference>
<dbReference type="InterPro" id="IPR036420">
    <property type="entry name" value="BRCT_dom_sf"/>
</dbReference>
<evidence type="ECO:0000259" key="21">
    <source>
        <dbReference type="PROSITE" id="PS50064"/>
    </source>
</evidence>
<dbReference type="InterPro" id="IPR049296">
    <property type="entry name" value="PARP1-like_PADR1_N"/>
</dbReference>
<keyword evidence="12 18" id="KW-0520">NAD</keyword>
<dbReference type="InterPro" id="IPR036930">
    <property type="entry name" value="WGR_dom_sf"/>
</dbReference>
<dbReference type="InterPro" id="IPR012317">
    <property type="entry name" value="Poly(ADP-ribose)pol_cat_dom"/>
</dbReference>
<evidence type="ECO:0000256" key="13">
    <source>
        <dbReference type="ARBA" id="ARBA00023125"/>
    </source>
</evidence>
<evidence type="ECO:0000256" key="3">
    <source>
        <dbReference type="ARBA" id="ARBA00004123"/>
    </source>
</evidence>
<keyword evidence="5 18" id="KW-0808">Transferase</keyword>
<feature type="domain" description="BRCT" evidence="22">
    <location>
        <begin position="385"/>
        <end position="476"/>
    </location>
</feature>
<dbReference type="Pfam" id="PF00645">
    <property type="entry name" value="zf-PARP"/>
    <property type="match status" value="2"/>
</dbReference>
<dbReference type="SUPFAM" id="SSF52113">
    <property type="entry name" value="BRCT domain"/>
    <property type="match status" value="1"/>
</dbReference>
<comment type="caution">
    <text evidence="27">The sequence shown here is derived from an EMBL/GenBank/DDBJ whole genome shotgun (WGS) entry which is preliminary data.</text>
</comment>
<feature type="domain" description="SAP" evidence="23">
    <location>
        <begin position="257"/>
        <end position="291"/>
    </location>
</feature>
<evidence type="ECO:0000256" key="9">
    <source>
        <dbReference type="ARBA" id="ARBA00022765"/>
    </source>
</evidence>
<evidence type="ECO:0000256" key="18">
    <source>
        <dbReference type="PIRNR" id="PIRNR000489"/>
    </source>
</evidence>
<dbReference type="EC" id="2.4.2.30" evidence="18"/>
<comment type="catalytic activity">
    <reaction evidence="1 18">
        <text>L-aspartyl-[protein] + NAD(+) = 4-O-(ADP-D-ribosyl)-L-aspartyl-[protein] + nicotinamide</text>
        <dbReference type="Rhea" id="RHEA:54424"/>
        <dbReference type="Rhea" id="RHEA-COMP:9867"/>
        <dbReference type="Rhea" id="RHEA-COMP:13832"/>
        <dbReference type="ChEBI" id="CHEBI:17154"/>
        <dbReference type="ChEBI" id="CHEBI:29961"/>
        <dbReference type="ChEBI" id="CHEBI:57540"/>
        <dbReference type="ChEBI" id="CHEBI:138102"/>
    </reaction>
</comment>
<dbReference type="Pfam" id="PF08063">
    <property type="entry name" value="Zn_ribbon_PADR1"/>
    <property type="match status" value="1"/>
</dbReference>
<comment type="similarity">
    <text evidence="15">Belongs to the ARTD/PARP family.</text>
</comment>
<dbReference type="GO" id="GO:0051287">
    <property type="term" value="F:NAD binding"/>
    <property type="evidence" value="ECO:0007669"/>
    <property type="project" value="UniProtKB-UniRule"/>
</dbReference>
<evidence type="ECO:0000256" key="1">
    <source>
        <dbReference type="ARBA" id="ARBA00000438"/>
    </source>
</evidence>
<dbReference type="Pfam" id="PF21728">
    <property type="entry name" value="PADR1_N"/>
    <property type="match status" value="1"/>
</dbReference>
<dbReference type="SMART" id="SM00292">
    <property type="entry name" value="BRCT"/>
    <property type="match status" value="1"/>
</dbReference>
<evidence type="ECO:0000256" key="15">
    <source>
        <dbReference type="ARBA" id="ARBA00024347"/>
    </source>
</evidence>
<feature type="domain" description="PARP-type" evidence="21">
    <location>
        <begin position="8"/>
        <end position="91"/>
    </location>
</feature>
<comment type="catalytic activity">
    <reaction evidence="17 18">
        <text>NAD(+) + (ADP-D-ribosyl)n-acceptor = nicotinamide + (ADP-D-ribosyl)n+1-acceptor + H(+).</text>
        <dbReference type="EC" id="2.4.2.30"/>
    </reaction>
</comment>
<dbReference type="PANTHER" id="PTHR10459:SF80">
    <property type="entry name" value="POLY [ADP-RIBOSE] POLYMERASE 1"/>
    <property type="match status" value="1"/>
</dbReference>
<evidence type="ECO:0000256" key="19">
    <source>
        <dbReference type="RuleBase" id="RU362114"/>
    </source>
</evidence>
<dbReference type="FunFam" id="3.40.50.10190:FF:000051">
    <property type="entry name" value="Poly [ADP-ribose] polymerase"/>
    <property type="match status" value="1"/>
</dbReference>
<dbReference type="PROSITE" id="PS51059">
    <property type="entry name" value="PARP_CATALYTIC"/>
    <property type="match status" value="1"/>
</dbReference>
<dbReference type="SMART" id="SM01335">
    <property type="entry name" value="PADR1"/>
    <property type="match status" value="1"/>
</dbReference>
<dbReference type="InterPro" id="IPR004102">
    <property type="entry name" value="Poly(ADP-ribose)pol_reg_dom"/>
</dbReference>
<dbReference type="InterPro" id="IPR012982">
    <property type="entry name" value="PARP1-like_PADR1_Zn_ribbon"/>
</dbReference>
<dbReference type="PROSITE" id="PS50172">
    <property type="entry name" value="BRCT"/>
    <property type="match status" value="1"/>
</dbReference>
<keyword evidence="14 18" id="KW-0539">Nucleus</keyword>
<dbReference type="Proteomes" id="UP001159364">
    <property type="component" value="Linkage Group LG12"/>
</dbReference>
<evidence type="ECO:0000256" key="6">
    <source>
        <dbReference type="ARBA" id="ARBA00022695"/>
    </source>
</evidence>
<dbReference type="CDD" id="cd08001">
    <property type="entry name" value="WGR_PARP1_like"/>
    <property type="match status" value="1"/>
</dbReference>
<evidence type="ECO:0000256" key="11">
    <source>
        <dbReference type="ARBA" id="ARBA00022833"/>
    </source>
</evidence>
<dbReference type="PROSITE" id="PS50064">
    <property type="entry name" value="ZF_PARP_2"/>
    <property type="match status" value="2"/>
</dbReference>
<dbReference type="GO" id="GO:1990404">
    <property type="term" value="F:NAD+-protein mono-ADP-ribosyltransferase activity"/>
    <property type="evidence" value="ECO:0007669"/>
    <property type="project" value="TreeGrafter"/>
</dbReference>
<evidence type="ECO:0000256" key="10">
    <source>
        <dbReference type="ARBA" id="ARBA00022771"/>
    </source>
</evidence>
<dbReference type="CDD" id="cd01437">
    <property type="entry name" value="parp_like"/>
    <property type="match status" value="1"/>
</dbReference>
<evidence type="ECO:0000256" key="8">
    <source>
        <dbReference type="ARBA" id="ARBA00022737"/>
    </source>
</evidence>
<accession>A0AAV8SCB4</accession>
<dbReference type="Gene3D" id="3.40.50.10190">
    <property type="entry name" value="BRCT domain"/>
    <property type="match status" value="1"/>
</dbReference>
<dbReference type="PROSITE" id="PS52007">
    <property type="entry name" value="PADR1"/>
    <property type="match status" value="1"/>
</dbReference>
<feature type="domain" description="WGR" evidence="26">
    <location>
        <begin position="505"/>
        <end position="605"/>
    </location>
</feature>
<name>A0AAV8SCB4_9ROSI</name>
<dbReference type="SMART" id="SM00773">
    <property type="entry name" value="WGR"/>
    <property type="match status" value="1"/>
</dbReference>
<keyword evidence="4 18" id="KW-0328">Glycosyltransferase</keyword>
<keyword evidence="28" id="KW-1185">Reference proteome</keyword>
<evidence type="ECO:0000256" key="4">
    <source>
        <dbReference type="ARBA" id="ARBA00022676"/>
    </source>
</evidence>
<dbReference type="FunFam" id="2.20.25.630:FF:000001">
    <property type="entry name" value="Poly [ADP-ribose] polymerase"/>
    <property type="match status" value="1"/>
</dbReference>
<evidence type="ECO:0000256" key="16">
    <source>
        <dbReference type="ARBA" id="ARBA00024945"/>
    </source>
</evidence>
<dbReference type="SUPFAM" id="SSF57716">
    <property type="entry name" value="Glucocorticoid receptor-like (DNA-binding domain)"/>
    <property type="match status" value="2"/>
</dbReference>
<feature type="compositionally biased region" description="Polar residues" evidence="20">
    <location>
        <begin position="226"/>
        <end position="235"/>
    </location>
</feature>
<evidence type="ECO:0000256" key="7">
    <source>
        <dbReference type="ARBA" id="ARBA00022723"/>
    </source>
</evidence>
<dbReference type="PROSITE" id="PS51060">
    <property type="entry name" value="PARP_ALPHA_HD"/>
    <property type="match status" value="1"/>
</dbReference>
<evidence type="ECO:0000256" key="2">
    <source>
        <dbReference type="ARBA" id="ARBA00000459"/>
    </source>
</evidence>
<keyword evidence="6" id="KW-0548">Nucleotidyltransferase</keyword>
<feature type="domain" description="PARP alpha-helical" evidence="25">
    <location>
        <begin position="627"/>
        <end position="745"/>
    </location>
</feature>
<evidence type="ECO:0000256" key="20">
    <source>
        <dbReference type="SAM" id="MobiDB-lite"/>
    </source>
</evidence>
<dbReference type="PANTHER" id="PTHR10459">
    <property type="entry name" value="DNA LIGASE"/>
    <property type="match status" value="1"/>
</dbReference>
<evidence type="ECO:0000259" key="25">
    <source>
        <dbReference type="PROSITE" id="PS51060"/>
    </source>
</evidence>
<protein>
    <recommendedName>
        <fullName evidence="18 19">Poly [ADP-ribose] polymerase</fullName>
        <ecNumber evidence="18">2.4.2.30</ecNumber>
    </recommendedName>
</protein>
<feature type="compositionally biased region" description="Basic and acidic residues" evidence="20">
    <location>
        <begin position="214"/>
        <end position="223"/>
    </location>
</feature>
<dbReference type="EMBL" id="JAIWQS010000012">
    <property type="protein sequence ID" value="KAJ8749656.1"/>
    <property type="molecule type" value="Genomic_DNA"/>
</dbReference>
<dbReference type="PIRSF" id="PIRSF000489">
    <property type="entry name" value="NAD_ADPRT"/>
    <property type="match status" value="1"/>
</dbReference>
<evidence type="ECO:0000259" key="24">
    <source>
        <dbReference type="PROSITE" id="PS51059"/>
    </source>
</evidence>
<dbReference type="Pfam" id="PF00644">
    <property type="entry name" value="PARP"/>
    <property type="match status" value="1"/>
</dbReference>
<dbReference type="GO" id="GO:0070212">
    <property type="term" value="P:protein poly-ADP-ribosylation"/>
    <property type="evidence" value="ECO:0007669"/>
    <property type="project" value="UniProtKB-ARBA"/>
</dbReference>
<evidence type="ECO:0000256" key="17">
    <source>
        <dbReference type="ARBA" id="ARBA00033987"/>
    </source>
</evidence>
<comment type="subcellular location">
    <subcellularLocation>
        <location evidence="3 18">Nucleus</location>
    </subcellularLocation>
</comment>
<organism evidence="27 28">
    <name type="scientific">Erythroxylum novogranatense</name>
    <dbReference type="NCBI Taxonomy" id="1862640"/>
    <lineage>
        <taxon>Eukaryota</taxon>
        <taxon>Viridiplantae</taxon>
        <taxon>Streptophyta</taxon>
        <taxon>Embryophyta</taxon>
        <taxon>Tracheophyta</taxon>
        <taxon>Spermatophyta</taxon>
        <taxon>Magnoliopsida</taxon>
        <taxon>eudicotyledons</taxon>
        <taxon>Gunneridae</taxon>
        <taxon>Pentapetalae</taxon>
        <taxon>rosids</taxon>
        <taxon>fabids</taxon>
        <taxon>Malpighiales</taxon>
        <taxon>Erythroxylaceae</taxon>
        <taxon>Erythroxylum</taxon>
    </lineage>
</organism>
<dbReference type="Pfam" id="PF00533">
    <property type="entry name" value="BRCT"/>
    <property type="match status" value="1"/>
</dbReference>
<evidence type="ECO:0000256" key="14">
    <source>
        <dbReference type="ARBA" id="ARBA00023242"/>
    </source>
</evidence>
<dbReference type="GO" id="GO:0008270">
    <property type="term" value="F:zinc ion binding"/>
    <property type="evidence" value="ECO:0007669"/>
    <property type="project" value="UniProtKB-KW"/>
</dbReference>
<dbReference type="SUPFAM" id="SSF56399">
    <property type="entry name" value="ADP-ribosylation"/>
    <property type="match status" value="1"/>
</dbReference>
<dbReference type="InterPro" id="IPR003034">
    <property type="entry name" value="SAP_dom"/>
</dbReference>
<dbReference type="Gene3D" id="3.90.228.10">
    <property type="match status" value="1"/>
</dbReference>
<dbReference type="InterPro" id="IPR008893">
    <property type="entry name" value="WGR_domain"/>
</dbReference>
<evidence type="ECO:0000256" key="5">
    <source>
        <dbReference type="ARBA" id="ARBA00022679"/>
    </source>
</evidence>
<keyword evidence="9" id="KW-0013">ADP-ribosylation</keyword>
<feature type="domain" description="PARP catalytic" evidence="24">
    <location>
        <begin position="752"/>
        <end position="977"/>
    </location>
</feature>
<dbReference type="PROSITE" id="PS50800">
    <property type="entry name" value="SAP"/>
    <property type="match status" value="1"/>
</dbReference>
<dbReference type="PROSITE" id="PS51977">
    <property type="entry name" value="WGR"/>
    <property type="match status" value="1"/>
</dbReference>
<keyword evidence="13 18" id="KW-0238">DNA-binding</keyword>
<dbReference type="GO" id="GO:0006302">
    <property type="term" value="P:double-strand break repair"/>
    <property type="evidence" value="ECO:0007669"/>
    <property type="project" value="TreeGrafter"/>
</dbReference>
<feature type="compositionally biased region" description="Basic and acidic residues" evidence="20">
    <location>
        <begin position="185"/>
        <end position="194"/>
    </location>
</feature>
<dbReference type="GO" id="GO:0003677">
    <property type="term" value="F:DNA binding"/>
    <property type="evidence" value="ECO:0007669"/>
    <property type="project" value="UniProtKB-UniRule"/>
</dbReference>
<dbReference type="InterPro" id="IPR008288">
    <property type="entry name" value="PARP"/>
</dbReference>
<evidence type="ECO:0000256" key="12">
    <source>
        <dbReference type="ARBA" id="ARBA00023027"/>
    </source>
</evidence>
<dbReference type="GO" id="GO:0003950">
    <property type="term" value="F:NAD+ poly-ADP-ribosyltransferase activity"/>
    <property type="evidence" value="ECO:0007669"/>
    <property type="project" value="UniProtKB-UniRule"/>
</dbReference>
<dbReference type="Gene3D" id="2.20.25.630">
    <property type="match status" value="1"/>
</dbReference>
<feature type="region of interest" description="Disordered" evidence="20">
    <location>
        <begin position="185"/>
        <end position="239"/>
    </location>
</feature>
<proteinExistence type="inferred from homology"/>
<evidence type="ECO:0000313" key="27">
    <source>
        <dbReference type="EMBL" id="KAJ8749656.1"/>
    </source>
</evidence>
<dbReference type="InterPro" id="IPR001357">
    <property type="entry name" value="BRCT_dom"/>
</dbReference>
<dbReference type="AlphaFoldDB" id="A0AAV8SCB4"/>
<dbReference type="Gene3D" id="1.20.142.10">
    <property type="entry name" value="Poly(ADP-ribose) polymerase, regulatory domain"/>
    <property type="match status" value="1"/>
</dbReference>
<dbReference type="FunFam" id="3.30.1740.10:FF:000004">
    <property type="entry name" value="Poly [ADP-ribose] polymerase"/>
    <property type="match status" value="1"/>
</dbReference>
<gene>
    <name evidence="27" type="ORF">K2173_026305</name>
</gene>
<dbReference type="Pfam" id="PF05406">
    <property type="entry name" value="WGR"/>
    <property type="match status" value="1"/>
</dbReference>
<dbReference type="InterPro" id="IPR038650">
    <property type="entry name" value="PADR1_C_dom_sf"/>
</dbReference>
<dbReference type="FunFam" id="3.90.228.10:FF:000002">
    <property type="entry name" value="Poly [ADP-ribose] polymerase"/>
    <property type="match status" value="1"/>
</dbReference>
<evidence type="ECO:0000259" key="22">
    <source>
        <dbReference type="PROSITE" id="PS50172"/>
    </source>
</evidence>
<dbReference type="FunFam" id="1.10.20.130:FF:000001">
    <property type="entry name" value="Poly [ADP-ribose] polymerase"/>
    <property type="match status" value="1"/>
</dbReference>
<keyword evidence="11 18" id="KW-0862">Zinc</keyword>
<dbReference type="SUPFAM" id="SSF47587">
    <property type="entry name" value="Domain of poly(ADP-ribose) polymerase"/>
    <property type="match status" value="1"/>
</dbReference>
<evidence type="ECO:0000259" key="23">
    <source>
        <dbReference type="PROSITE" id="PS50800"/>
    </source>
</evidence>
<dbReference type="InterPro" id="IPR001510">
    <property type="entry name" value="Znf_PARP"/>
</dbReference>
<evidence type="ECO:0000313" key="28">
    <source>
        <dbReference type="Proteomes" id="UP001159364"/>
    </source>
</evidence>
<dbReference type="InterPro" id="IPR050800">
    <property type="entry name" value="ARTD/PARP"/>
</dbReference>
<comment type="function">
    <text evidence="16">Involved in the base excision repair (BER) pathway, by catalyzing the poly(ADP-ribosyl)ation of a limited number of acceptor proteins involved in chromatin architecture and in DNA metabolism. This modification follows DNA damages and appears as an obligatory step in a detection/signaling pathway leading to the reparation of DNA strand breaks.</text>
</comment>
<dbReference type="GO" id="GO:0016779">
    <property type="term" value="F:nucleotidyltransferase activity"/>
    <property type="evidence" value="ECO:0007669"/>
    <property type="project" value="UniProtKB-KW"/>
</dbReference>
<dbReference type="InterPro" id="IPR036957">
    <property type="entry name" value="Znf_PARP_sf"/>
</dbReference>
<dbReference type="SUPFAM" id="SSF142921">
    <property type="entry name" value="WGR domain-like"/>
    <property type="match status" value="1"/>
</dbReference>
<dbReference type="Pfam" id="PF02877">
    <property type="entry name" value="PARP_reg"/>
    <property type="match status" value="1"/>
</dbReference>
<dbReference type="GO" id="GO:0005730">
    <property type="term" value="C:nucleolus"/>
    <property type="evidence" value="ECO:0007669"/>
    <property type="project" value="TreeGrafter"/>
</dbReference>
<dbReference type="FunFam" id="1.20.142.10:FF:000002">
    <property type="entry name" value="Poly [ADP-ribose] polymerase"/>
    <property type="match status" value="1"/>
</dbReference>
<sequence>MANPPKPWKAEYAKSGRSSCKTCKNTIDKETLRLGKMVQASQFDGFMPMWNHASCILKKAKQLKAIEDVEGLESLRWEDQQKIRKYIENDGPTSTNSTTEYGVEVSQTSRATCKHCTQKITKGQVRMSSKPTGQGAKGLSWHHAKCYMDLYPSTEVEKLPGWENLSVSDQEAVSALVKNIASSADDVKGEEGKEQQQSATKVGAKRRNNFGDNQKSKYAKEGDVATSRTVSAKSNNDLESKLESQSKELWALKDDLKKHVTTAELREMLEENGQDSTGSELDLRDRCADGMMFGALDSCPICHGCLRYSGGMYRCHGYLSEWSKCSFSATEPVRLQRKWKTPEGTENPYLKKWFKSQKSRKPVRIIPLASLSTTSGSQVVNSQSQNSESLKDLKVAITGLSEESTEHWKGKIEGAGGQFHAKIKKGTNCLIVSGTPDHADAEIQKARRMKLPLVREDYLIDSFERQKKLPFDLYKIEAVADASSMVTVKVKGRSAVHEASGLQDTGHILEDGKAIYNTTLNMSDLSTGINSYYILQIIENDRGSDCHVFRKWGRIGNEKIGGKKLDEMSKSDAICEFKRLFLEKTGNSWEAWEQKKNFQKKPGRFFPLDIDYGENKQVVRRNINSADSKLAPQVVELMKMLFNVETYRAALMEFEINMSEMPLGKLSKSNIQRGFEALTEIQNLLNSSTLNSTVKESLIVDASNRFFTVIPSIHPHVIRDDDDFKAKVKMLEALQDIEIASRLVGFDLDSEEPLDDKYKKLRCGINPLSHDSEDYQLIEKYLRTTHAPTHTEWSLELEEVFSLEREGEFDRFTPYRDKLKNKMLLWHGSRLTNFVGILSQGLRIAPPEAPATGYMFGKGIYFADLVSKSAQYCFTDKKNPIGLMLLSEVALGEVYELKKALYLEKPPEGKHSTKGLGKKVPKESEFVHWRNDVVIPCGKPMTSNVRNSELMYNEYIVYNTSQVKMQFLLKVRFHHKR</sequence>
<reference evidence="27 28" key="1">
    <citation type="submission" date="2021-09" db="EMBL/GenBank/DDBJ databases">
        <title>Genomic insights and catalytic innovation underlie evolution of tropane alkaloids biosynthesis.</title>
        <authorList>
            <person name="Wang Y.-J."/>
            <person name="Tian T."/>
            <person name="Huang J.-P."/>
            <person name="Huang S.-X."/>
        </authorList>
    </citation>
    <scope>NUCLEOTIDE SEQUENCE [LARGE SCALE GENOMIC DNA]</scope>
    <source>
        <strain evidence="27">KIB-2018</strain>
        <tissue evidence="27">Leaf</tissue>
    </source>
</reference>
<dbReference type="InterPro" id="IPR036616">
    <property type="entry name" value="Poly(ADP-ribose)pol_reg_dom_sf"/>
</dbReference>
<feature type="domain" description="PARP-type" evidence="21">
    <location>
        <begin position="101"/>
        <end position="181"/>
    </location>
</feature>
<dbReference type="Gene3D" id="1.10.20.130">
    <property type="match status" value="1"/>
</dbReference>
<keyword evidence="7 18" id="KW-0479">Metal-binding</keyword>
<keyword evidence="8" id="KW-0677">Repeat</keyword>
<comment type="catalytic activity">
    <reaction evidence="2 18">
        <text>L-glutamyl-[protein] + NAD(+) = 5-O-(ADP-D-ribosyl)-L-glutamyl-[protein] + nicotinamide</text>
        <dbReference type="Rhea" id="RHEA:58224"/>
        <dbReference type="Rhea" id="RHEA-COMP:10208"/>
        <dbReference type="Rhea" id="RHEA-COMP:15089"/>
        <dbReference type="ChEBI" id="CHEBI:17154"/>
        <dbReference type="ChEBI" id="CHEBI:29973"/>
        <dbReference type="ChEBI" id="CHEBI:57540"/>
        <dbReference type="ChEBI" id="CHEBI:142540"/>
    </reaction>
</comment>
<evidence type="ECO:0000259" key="26">
    <source>
        <dbReference type="PROSITE" id="PS51977"/>
    </source>
</evidence>
<dbReference type="SMART" id="SM01336">
    <property type="entry name" value="zf-PARP"/>
    <property type="match status" value="2"/>
</dbReference>
<keyword evidence="10" id="KW-0863">Zinc-finger</keyword>